<dbReference type="EMBL" id="JAUKWQ010000003">
    <property type="protein sequence ID" value="MDO1582563.1"/>
    <property type="molecule type" value="Genomic_DNA"/>
</dbReference>
<evidence type="ECO:0000256" key="1">
    <source>
        <dbReference type="ARBA" id="ARBA00022801"/>
    </source>
</evidence>
<keyword evidence="1 3" id="KW-0378">Hydrolase</keyword>
<dbReference type="SUPFAM" id="SSF53474">
    <property type="entry name" value="alpha/beta-Hydrolases"/>
    <property type="match status" value="1"/>
</dbReference>
<dbReference type="GO" id="GO:0016787">
    <property type="term" value="F:hydrolase activity"/>
    <property type="evidence" value="ECO:0007669"/>
    <property type="project" value="UniProtKB-KW"/>
</dbReference>
<dbReference type="InterPro" id="IPR049492">
    <property type="entry name" value="BD-FAE-like_dom"/>
</dbReference>
<comment type="caution">
    <text evidence="3">The sequence shown here is derived from an EMBL/GenBank/DDBJ whole genome shotgun (WGS) entry which is preliminary data.</text>
</comment>
<reference evidence="3" key="2">
    <citation type="submission" date="2023-07" db="EMBL/GenBank/DDBJ databases">
        <authorList>
            <person name="Sun H."/>
        </authorList>
    </citation>
    <scope>NUCLEOTIDE SEQUENCE</scope>
    <source>
        <strain evidence="3">05753</strain>
    </source>
</reference>
<dbReference type="RefSeq" id="WP_302076736.1">
    <property type="nucleotide sequence ID" value="NZ_JAUKWQ010000003.1"/>
</dbReference>
<sequence>MIDNTLQTGGKPQYTGSVIPLPEPPAGVNVIRDVEFGSHERQRYDVYLPQALSAPMPVVVFFHPGGWMRRDKRAVRTMFVLEHGYALVSIGYRLAQDACFPAQVQDVNAGMKHLIENASTYGVDTSRIVLAGTSAGAHLAALAALARDQADFNTVPNLELKGVVAIYGAYDFPQFLTAVQNSETDQSSAESPLGLLIGGDPLRHPDKLVTISPVTYARRDAPPFLIMHGEQDKVLPWAQSASLAGELVKQGASVDFEIIPNAGHGDEVFRQPPISDRIVRFIDRVMAL</sequence>
<accession>A0ABT8SXF5</accession>
<evidence type="ECO:0000259" key="2">
    <source>
        <dbReference type="Pfam" id="PF20434"/>
    </source>
</evidence>
<protein>
    <submittedName>
        <fullName evidence="3">Alpha/beta hydrolase</fullName>
    </submittedName>
</protein>
<reference evidence="3" key="1">
    <citation type="journal article" date="2015" name="Int. J. Syst. Evol. Microbiol.">
        <title>Rhizobium oryzicola sp. nov., potential plant-growth-promoting endophytic bacteria isolated from rice roots.</title>
        <authorList>
            <person name="Zhang X.X."/>
            <person name="Gao J.S."/>
            <person name="Cao Y.H."/>
            <person name="Sheirdil R.A."/>
            <person name="Wang X.C."/>
            <person name="Zhang L."/>
        </authorList>
    </citation>
    <scope>NUCLEOTIDE SEQUENCE</scope>
    <source>
        <strain evidence="3">05753</strain>
    </source>
</reference>
<gene>
    <name evidence="3" type="ORF">Q2T52_10685</name>
</gene>
<dbReference type="Pfam" id="PF20434">
    <property type="entry name" value="BD-FAE"/>
    <property type="match status" value="1"/>
</dbReference>
<dbReference type="InterPro" id="IPR029058">
    <property type="entry name" value="AB_hydrolase_fold"/>
</dbReference>
<keyword evidence="4" id="KW-1185">Reference proteome</keyword>
<dbReference type="Proteomes" id="UP001169006">
    <property type="component" value="Unassembled WGS sequence"/>
</dbReference>
<evidence type="ECO:0000313" key="3">
    <source>
        <dbReference type="EMBL" id="MDO1582563.1"/>
    </source>
</evidence>
<evidence type="ECO:0000313" key="4">
    <source>
        <dbReference type="Proteomes" id="UP001169006"/>
    </source>
</evidence>
<name>A0ABT8SXF5_9HYPH</name>
<feature type="domain" description="BD-FAE-like" evidence="2">
    <location>
        <begin position="45"/>
        <end position="246"/>
    </location>
</feature>
<dbReference type="PANTHER" id="PTHR48081">
    <property type="entry name" value="AB HYDROLASE SUPERFAMILY PROTEIN C4A8.06C"/>
    <property type="match status" value="1"/>
</dbReference>
<proteinExistence type="predicted"/>
<dbReference type="InterPro" id="IPR050300">
    <property type="entry name" value="GDXG_lipolytic_enzyme"/>
</dbReference>
<organism evidence="3 4">
    <name type="scientific">Rhizobium oryzicola</name>
    <dbReference type="NCBI Taxonomy" id="1232668"/>
    <lineage>
        <taxon>Bacteria</taxon>
        <taxon>Pseudomonadati</taxon>
        <taxon>Pseudomonadota</taxon>
        <taxon>Alphaproteobacteria</taxon>
        <taxon>Hyphomicrobiales</taxon>
        <taxon>Rhizobiaceae</taxon>
        <taxon>Rhizobium/Agrobacterium group</taxon>
        <taxon>Rhizobium</taxon>
    </lineage>
</organism>
<dbReference type="Gene3D" id="3.40.50.1820">
    <property type="entry name" value="alpha/beta hydrolase"/>
    <property type="match status" value="1"/>
</dbReference>